<dbReference type="Proteomes" id="UP001299596">
    <property type="component" value="Unassembled WGS sequence"/>
</dbReference>
<dbReference type="EMBL" id="JAYJJR010000013">
    <property type="protein sequence ID" value="MEB3023062.1"/>
    <property type="molecule type" value="Genomic_DNA"/>
</dbReference>
<accession>A0ABU5XLC2</accession>
<organism evidence="1 2">
    <name type="scientific">[Mycobacterium] crassicus</name>
    <dbReference type="NCBI Taxonomy" id="2872309"/>
    <lineage>
        <taxon>Bacteria</taxon>
        <taxon>Bacillati</taxon>
        <taxon>Actinomycetota</taxon>
        <taxon>Actinomycetes</taxon>
        <taxon>Mycobacteriales</taxon>
        <taxon>Mycobacteriaceae</taxon>
        <taxon>Mycolicibacter</taxon>
    </lineage>
</organism>
<evidence type="ECO:0000313" key="2">
    <source>
        <dbReference type="Proteomes" id="UP001299596"/>
    </source>
</evidence>
<sequence length="97" mass="10368">MSGFAKAMAAFCAVQERYASVGAADTEPREVMLVLLDELRAGGCVEVPTSAAGWSLFDDVAGVERAVQALTAAARSVIEAGRHEPDALDQYFEQYLK</sequence>
<protein>
    <submittedName>
        <fullName evidence="1">Uncharacterized protein</fullName>
    </submittedName>
</protein>
<name>A0ABU5XLC2_9MYCO</name>
<evidence type="ECO:0000313" key="1">
    <source>
        <dbReference type="EMBL" id="MEB3023062.1"/>
    </source>
</evidence>
<gene>
    <name evidence="1" type="ORF">K6T79_18630</name>
</gene>
<dbReference type="RefSeq" id="WP_329780325.1">
    <property type="nucleotide sequence ID" value="NZ_JAYJJR010000013.1"/>
</dbReference>
<keyword evidence="2" id="KW-1185">Reference proteome</keyword>
<comment type="caution">
    <text evidence="1">The sequence shown here is derived from an EMBL/GenBank/DDBJ whole genome shotgun (WGS) entry which is preliminary data.</text>
</comment>
<reference evidence="1 2" key="1">
    <citation type="submission" date="2023-12" db="EMBL/GenBank/DDBJ databases">
        <title>Description of new species of Mycobacterium terrae complex isolated from sewage at the Sao Paulo Zoological Park Foundation in Brazil.</title>
        <authorList>
            <person name="Romagnoli C.L."/>
            <person name="Conceicao E.C."/>
            <person name="Machado E."/>
            <person name="Barreto L.B.P.F."/>
            <person name="Sharma A."/>
            <person name="Silva N.M."/>
            <person name="Marques L.E."/>
            <person name="Juliana M.A."/>
            <person name="Lourenco M.C.S."/>
            <person name="Digiampietri L.A."/>
            <person name="Suffys P.N."/>
            <person name="Viana-Niero C."/>
        </authorList>
    </citation>
    <scope>NUCLEOTIDE SEQUENCE [LARGE SCALE GENOMIC DNA]</scope>
    <source>
        <strain evidence="1 2">MYC098</strain>
    </source>
</reference>
<proteinExistence type="predicted"/>